<name>A0ABN2BY99_9MICO</name>
<organism evidence="3 4">
    <name type="scientific">Dermacoccus barathri</name>
    <dbReference type="NCBI Taxonomy" id="322601"/>
    <lineage>
        <taxon>Bacteria</taxon>
        <taxon>Bacillati</taxon>
        <taxon>Actinomycetota</taxon>
        <taxon>Actinomycetes</taxon>
        <taxon>Micrococcales</taxon>
        <taxon>Dermacoccaceae</taxon>
        <taxon>Dermacoccus</taxon>
    </lineage>
</organism>
<protein>
    <recommendedName>
        <fullName evidence="2">DJ-1/PfpI domain-containing protein</fullName>
    </recommendedName>
</protein>
<keyword evidence="4" id="KW-1185">Reference proteome</keyword>
<dbReference type="Gene3D" id="3.40.50.880">
    <property type="match status" value="1"/>
</dbReference>
<evidence type="ECO:0000259" key="2">
    <source>
        <dbReference type="Pfam" id="PF01965"/>
    </source>
</evidence>
<dbReference type="EMBL" id="BAAANV010000039">
    <property type="protein sequence ID" value="GAA1547471.1"/>
    <property type="molecule type" value="Genomic_DNA"/>
</dbReference>
<dbReference type="InterPro" id="IPR052158">
    <property type="entry name" value="INH-QAR"/>
</dbReference>
<dbReference type="Pfam" id="PF01965">
    <property type="entry name" value="DJ-1_PfpI"/>
    <property type="match status" value="1"/>
</dbReference>
<feature type="compositionally biased region" description="Basic and acidic residues" evidence="1">
    <location>
        <begin position="1"/>
        <end position="17"/>
    </location>
</feature>
<dbReference type="SUPFAM" id="SSF52317">
    <property type="entry name" value="Class I glutamine amidotransferase-like"/>
    <property type="match status" value="1"/>
</dbReference>
<dbReference type="Proteomes" id="UP001501288">
    <property type="component" value="Unassembled WGS sequence"/>
</dbReference>
<dbReference type="CDD" id="cd03139">
    <property type="entry name" value="GATase1_PfpI_2"/>
    <property type="match status" value="1"/>
</dbReference>
<dbReference type="InterPro" id="IPR029062">
    <property type="entry name" value="Class_I_gatase-like"/>
</dbReference>
<reference evidence="3 4" key="1">
    <citation type="journal article" date="2019" name="Int. J. Syst. Evol. Microbiol.">
        <title>The Global Catalogue of Microorganisms (GCM) 10K type strain sequencing project: providing services to taxonomists for standard genome sequencing and annotation.</title>
        <authorList>
            <consortium name="The Broad Institute Genomics Platform"/>
            <consortium name="The Broad Institute Genome Sequencing Center for Infectious Disease"/>
            <person name="Wu L."/>
            <person name="Ma J."/>
        </authorList>
    </citation>
    <scope>NUCLEOTIDE SEQUENCE [LARGE SCALE GENOMIC DNA]</scope>
    <source>
        <strain evidence="3 4">JCM 14588</strain>
    </source>
</reference>
<proteinExistence type="predicted"/>
<feature type="region of interest" description="Disordered" evidence="1">
    <location>
        <begin position="1"/>
        <end position="21"/>
    </location>
</feature>
<gene>
    <name evidence="3" type="ORF">GCM10009762_20970</name>
</gene>
<dbReference type="PANTHER" id="PTHR43130">
    <property type="entry name" value="ARAC-FAMILY TRANSCRIPTIONAL REGULATOR"/>
    <property type="match status" value="1"/>
</dbReference>
<comment type="caution">
    <text evidence="3">The sequence shown here is derived from an EMBL/GenBank/DDBJ whole genome shotgun (WGS) entry which is preliminary data.</text>
</comment>
<dbReference type="InterPro" id="IPR002818">
    <property type="entry name" value="DJ-1/PfpI"/>
</dbReference>
<accession>A0ABN2BY99</accession>
<dbReference type="PANTHER" id="PTHR43130:SF3">
    <property type="entry name" value="HTH-TYPE TRANSCRIPTIONAL REGULATOR RV1931C"/>
    <property type="match status" value="1"/>
</dbReference>
<feature type="domain" description="DJ-1/PfpI" evidence="2">
    <location>
        <begin position="58"/>
        <end position="227"/>
    </location>
</feature>
<sequence>MSEDLGNRRQVEGDHSGQGEGDDVVWQAMRLWQELRALRHSCRSRWARGPGRVDAMSKRIVIDLFDGTEELDAVGPWEVLSYWTQAYPADGWRVDLVTDDGQPRRCAKGLQVVPTAAKAAVPRPDLIVEPGGRGTRARLTDTDHLRWLQAATESGALVSSVCTGALVLAAAGLLRGRPATTYHARFEELLALDPTIRPCPGQRWVDDGQIVTAAGVSAGIDMALHLVGRLASPERARQVQDGIEYHPVPPTWLTPTTH</sequence>
<evidence type="ECO:0000313" key="3">
    <source>
        <dbReference type="EMBL" id="GAA1547471.1"/>
    </source>
</evidence>
<evidence type="ECO:0000256" key="1">
    <source>
        <dbReference type="SAM" id="MobiDB-lite"/>
    </source>
</evidence>
<evidence type="ECO:0000313" key="4">
    <source>
        <dbReference type="Proteomes" id="UP001501288"/>
    </source>
</evidence>